<dbReference type="InterPro" id="IPR050256">
    <property type="entry name" value="Glycosyltransferase_2"/>
</dbReference>
<dbReference type="PANTHER" id="PTHR48090">
    <property type="entry name" value="UNDECAPRENYL-PHOSPHATE 4-DEOXY-4-FORMAMIDO-L-ARABINOSE TRANSFERASE-RELATED"/>
    <property type="match status" value="1"/>
</dbReference>
<evidence type="ECO:0000313" key="3">
    <source>
        <dbReference type="Proteomes" id="UP000033428"/>
    </source>
</evidence>
<dbReference type="GO" id="GO:0016740">
    <property type="term" value="F:transferase activity"/>
    <property type="evidence" value="ECO:0007669"/>
    <property type="project" value="UniProtKB-KW"/>
</dbReference>
<dbReference type="SUPFAM" id="SSF53448">
    <property type="entry name" value="Nucleotide-diphospho-sugar transferases"/>
    <property type="match status" value="1"/>
</dbReference>
<evidence type="ECO:0000313" key="2">
    <source>
        <dbReference type="EMBL" id="KJJ85688.1"/>
    </source>
</evidence>
<proteinExistence type="predicted"/>
<evidence type="ECO:0000259" key="1">
    <source>
        <dbReference type="Pfam" id="PF00535"/>
    </source>
</evidence>
<dbReference type="AlphaFoldDB" id="A0A0F0CQV2"/>
<dbReference type="Gene3D" id="3.90.550.10">
    <property type="entry name" value="Spore Coat Polysaccharide Biosynthesis Protein SpsA, Chain A"/>
    <property type="match status" value="1"/>
</dbReference>
<keyword evidence="2" id="KW-0808">Transferase</keyword>
<name>A0A0F0CQV2_9BACT</name>
<gene>
    <name evidence="2" type="ORF">OMAG_000450</name>
</gene>
<dbReference type="EC" id="2.-.-.-" evidence="2"/>
<comment type="caution">
    <text evidence="2">The sequence shown here is derived from an EMBL/GenBank/DDBJ whole genome shotgun (WGS) entry which is preliminary data.</text>
</comment>
<feature type="domain" description="Glycosyltransferase 2-like" evidence="1">
    <location>
        <begin position="10"/>
        <end position="135"/>
    </location>
</feature>
<dbReference type="Pfam" id="PF00535">
    <property type="entry name" value="Glycos_transf_2"/>
    <property type="match status" value="1"/>
</dbReference>
<dbReference type="EMBL" id="JYNY01000092">
    <property type="protein sequence ID" value="KJJ85688.1"/>
    <property type="molecule type" value="Genomic_DNA"/>
</dbReference>
<dbReference type="InterPro" id="IPR001173">
    <property type="entry name" value="Glyco_trans_2-like"/>
</dbReference>
<organism evidence="2 3">
    <name type="scientific">Candidatus Omnitrophus magneticus</name>
    <dbReference type="NCBI Taxonomy" id="1609969"/>
    <lineage>
        <taxon>Bacteria</taxon>
        <taxon>Pseudomonadati</taxon>
        <taxon>Candidatus Omnitrophota</taxon>
        <taxon>Candidatus Omnitrophus</taxon>
    </lineage>
</organism>
<reference evidence="2 3" key="1">
    <citation type="submission" date="2015-02" db="EMBL/GenBank/DDBJ databases">
        <title>Single-cell genomics of uncultivated deep-branching MTB reveals a conserved set of magnetosome genes.</title>
        <authorList>
            <person name="Kolinko S."/>
            <person name="Richter M."/>
            <person name="Glockner F.O."/>
            <person name="Brachmann A."/>
            <person name="Schuler D."/>
        </authorList>
    </citation>
    <scope>NUCLEOTIDE SEQUENCE [LARGE SCALE GENOMIC DNA]</scope>
    <source>
        <strain evidence="2">SKK-01</strain>
    </source>
</reference>
<protein>
    <submittedName>
        <fullName evidence="2">Glycosyl transferase family 2</fullName>
        <ecNumber evidence="2">2.-.-.-</ecNumber>
    </submittedName>
</protein>
<dbReference type="PANTHER" id="PTHR48090:SF7">
    <property type="entry name" value="RFBJ PROTEIN"/>
    <property type="match status" value="1"/>
</dbReference>
<accession>A0A0F0CQV2</accession>
<dbReference type="Proteomes" id="UP000033428">
    <property type="component" value="Unassembled WGS sequence"/>
</dbReference>
<dbReference type="InterPro" id="IPR029044">
    <property type="entry name" value="Nucleotide-diphossugar_trans"/>
</dbReference>
<keyword evidence="3" id="KW-1185">Reference proteome</keyword>
<sequence>MEANTNNTIVLIPSYNEAKTIRALVETIKKMRLSVLVVDDGSTDATEKEARASGAIVLRNEKNQGKGASIKLGLIYIFNKTNYEWVVFMDGDAQHDPRDIISLMNASSSNNADMVIGNRMGETKNMPRPRYYTNIFTSWIVSSLCGQKIDDSQCGYRIIKTEFLKKMSLLSERYDIESEMLFEAARNKARIISSPVRTIYGDEVSKIRPFRDTIKFFKMVFTQLVKKLKER</sequence>
<dbReference type="CDD" id="cd04179">
    <property type="entry name" value="DPM_DPG-synthase_like"/>
    <property type="match status" value="1"/>
</dbReference>